<evidence type="ECO:0000313" key="2">
    <source>
        <dbReference type="Proteomes" id="UP001229421"/>
    </source>
</evidence>
<proteinExistence type="predicted"/>
<comment type="caution">
    <text evidence="1">The sequence shown here is derived from an EMBL/GenBank/DDBJ whole genome shotgun (WGS) entry which is preliminary data.</text>
</comment>
<organism evidence="1 2">
    <name type="scientific">Tagetes erecta</name>
    <name type="common">African marigold</name>
    <dbReference type="NCBI Taxonomy" id="13708"/>
    <lineage>
        <taxon>Eukaryota</taxon>
        <taxon>Viridiplantae</taxon>
        <taxon>Streptophyta</taxon>
        <taxon>Embryophyta</taxon>
        <taxon>Tracheophyta</taxon>
        <taxon>Spermatophyta</taxon>
        <taxon>Magnoliopsida</taxon>
        <taxon>eudicotyledons</taxon>
        <taxon>Gunneridae</taxon>
        <taxon>Pentapetalae</taxon>
        <taxon>asterids</taxon>
        <taxon>campanulids</taxon>
        <taxon>Asterales</taxon>
        <taxon>Asteraceae</taxon>
        <taxon>Asteroideae</taxon>
        <taxon>Heliantheae alliance</taxon>
        <taxon>Tageteae</taxon>
        <taxon>Tagetes</taxon>
    </lineage>
</organism>
<keyword evidence="2" id="KW-1185">Reference proteome</keyword>
<accession>A0AAD8L461</accession>
<reference evidence="1" key="1">
    <citation type="journal article" date="2023" name="bioRxiv">
        <title>Improved chromosome-level genome assembly for marigold (Tagetes erecta).</title>
        <authorList>
            <person name="Jiang F."/>
            <person name="Yuan L."/>
            <person name="Wang S."/>
            <person name="Wang H."/>
            <person name="Xu D."/>
            <person name="Wang A."/>
            <person name="Fan W."/>
        </authorList>
    </citation>
    <scope>NUCLEOTIDE SEQUENCE</scope>
    <source>
        <strain evidence="1">WSJ</strain>
        <tissue evidence="1">Leaf</tissue>
    </source>
</reference>
<dbReference type="AlphaFoldDB" id="A0AAD8L461"/>
<protein>
    <submittedName>
        <fullName evidence="1">Uncharacterized protein</fullName>
    </submittedName>
</protein>
<gene>
    <name evidence="1" type="ORF">QVD17_01000</name>
</gene>
<dbReference type="EMBL" id="JAUHHV010000001">
    <property type="protein sequence ID" value="KAK1435239.1"/>
    <property type="molecule type" value="Genomic_DNA"/>
</dbReference>
<name>A0AAD8L461_TARER</name>
<evidence type="ECO:0000313" key="1">
    <source>
        <dbReference type="EMBL" id="KAK1435239.1"/>
    </source>
</evidence>
<sequence length="165" mass="18356">MERKAVVRKAIRLEYIWIVHWNLKGSQVLKWLSNENVLFVHFQNMPLEKLAILMLVVVTSWSLAASRPATEDTKKTSKDEEDKMAKMLDLSKTASPPADTIAPSPGGPITCTAACMDICMVLEPVSDRVCKKGCEIGCKQVRGRGKIVGLQQVHKHNIAQHNHGI</sequence>
<dbReference type="Proteomes" id="UP001229421">
    <property type="component" value="Unassembled WGS sequence"/>
</dbReference>